<keyword evidence="2" id="KW-1185">Reference proteome</keyword>
<dbReference type="OrthoDB" id="5511798at2"/>
<sequence>MSPAERAALRRAASVAKMRATRLRTLGDRADQWEAVLLFHRAAKLSLEALAETAPEAEKLGTWIEACGLFLEARDPVRAAEVWSRLPRTVFSTAAGAVMIDRLREPYQEAVTAFSVALRQLGAGRPAAPEPSTLDPGALRALLEAYPGVAEGWWALSKATQDDAEARDAQARMVQLDPACEGEGVGAAAWTRMTPALMSTLRIKMASERAGDALELDAVGQIAASFGRLFRDFVTQCLGLDVTLLPCRALTGSFLLEVAAPGLPPHAIETLNVLLKDTPERIGARELLELLARLQRSGIRLSVSQGELEEELSSPQLVIDAGWRKRLLQVTEAEALRHLDTRDIPQADDLERIFGLVQMVAGQHEVNAVSLGVTRRQVAYYRRAAEILGLLGDSGELTAAGRLIARLGDEDRLRATVVHFESSICGDAWIQWSRGRTLREVDPNSAPAFLEASVPGLSESTAGRRAQTLMAWHRALSAYHYAAEAADETTSRAP</sequence>
<evidence type="ECO:0000313" key="2">
    <source>
        <dbReference type="Proteomes" id="UP000067626"/>
    </source>
</evidence>
<protein>
    <submittedName>
        <fullName evidence="1">Uncharacterized protein</fullName>
    </submittedName>
</protein>
<dbReference type="KEGG" id="ccro:CMC5_084090"/>
<organism evidence="1 2">
    <name type="scientific">Chondromyces crocatus</name>
    <dbReference type="NCBI Taxonomy" id="52"/>
    <lineage>
        <taxon>Bacteria</taxon>
        <taxon>Pseudomonadati</taxon>
        <taxon>Myxococcota</taxon>
        <taxon>Polyangia</taxon>
        <taxon>Polyangiales</taxon>
        <taxon>Polyangiaceae</taxon>
        <taxon>Chondromyces</taxon>
    </lineage>
</organism>
<accession>A0A0K1ETQ2</accession>
<dbReference type="RefSeq" id="WP_156339271.1">
    <property type="nucleotide sequence ID" value="NZ_CP012159.1"/>
</dbReference>
<dbReference type="EMBL" id="CP012159">
    <property type="protein sequence ID" value="AKT44169.1"/>
    <property type="molecule type" value="Genomic_DNA"/>
</dbReference>
<evidence type="ECO:0000313" key="1">
    <source>
        <dbReference type="EMBL" id="AKT44169.1"/>
    </source>
</evidence>
<dbReference type="AlphaFoldDB" id="A0A0K1ETQ2"/>
<gene>
    <name evidence="1" type="ORF">CMC5_084090</name>
</gene>
<name>A0A0K1ETQ2_CHOCO</name>
<proteinExistence type="predicted"/>
<dbReference type="Proteomes" id="UP000067626">
    <property type="component" value="Chromosome"/>
</dbReference>
<reference evidence="1 2" key="1">
    <citation type="submission" date="2015-07" db="EMBL/GenBank/DDBJ databases">
        <title>Genome analysis of myxobacterium Chondromyces crocatus Cm c5 reveals a high potential for natural compound synthesis and the genetic basis for the loss of fruiting body formation.</title>
        <authorList>
            <person name="Zaburannyi N."/>
            <person name="Bunk B."/>
            <person name="Maier J."/>
            <person name="Overmann J."/>
            <person name="Mueller R."/>
        </authorList>
    </citation>
    <scope>NUCLEOTIDE SEQUENCE [LARGE SCALE GENOMIC DNA]</scope>
    <source>
        <strain evidence="1 2">Cm c5</strain>
    </source>
</reference>
<dbReference type="STRING" id="52.CMC5_084090"/>